<accession>A0A7S4JBW7</accession>
<dbReference type="PANTHER" id="PTHR12802">
    <property type="entry name" value="SWI/SNF COMPLEX-RELATED"/>
    <property type="match status" value="1"/>
</dbReference>
<proteinExistence type="predicted"/>
<dbReference type="PANTHER" id="PTHR12802:SF155">
    <property type="entry name" value="DEUBIQUITINASE MYSM1"/>
    <property type="match status" value="1"/>
</dbReference>
<dbReference type="EMBL" id="HBKN01005564">
    <property type="protein sequence ID" value="CAE2258802.1"/>
    <property type="molecule type" value="Transcribed_RNA"/>
</dbReference>
<dbReference type="Gene3D" id="1.10.10.60">
    <property type="entry name" value="Homeodomain-like"/>
    <property type="match status" value="1"/>
</dbReference>
<feature type="region of interest" description="Disordered" evidence="2">
    <location>
        <begin position="67"/>
        <end position="125"/>
    </location>
</feature>
<keyword evidence="1" id="KW-0539">Nucleus</keyword>
<dbReference type="InterPro" id="IPR001005">
    <property type="entry name" value="SANT/Myb"/>
</dbReference>
<feature type="compositionally biased region" description="Basic and acidic residues" evidence="2">
    <location>
        <begin position="67"/>
        <end position="77"/>
    </location>
</feature>
<name>A0A7S4JBW7_GUITH</name>
<dbReference type="SUPFAM" id="SSF46689">
    <property type="entry name" value="Homeodomain-like"/>
    <property type="match status" value="1"/>
</dbReference>
<reference evidence="3" key="1">
    <citation type="submission" date="2021-01" db="EMBL/GenBank/DDBJ databases">
        <authorList>
            <person name="Corre E."/>
            <person name="Pelletier E."/>
            <person name="Niang G."/>
            <person name="Scheremetjew M."/>
            <person name="Finn R."/>
            <person name="Kale V."/>
            <person name="Holt S."/>
            <person name="Cochrane G."/>
            <person name="Meng A."/>
            <person name="Brown T."/>
            <person name="Cohen L."/>
        </authorList>
    </citation>
    <scope>NUCLEOTIDE SEQUENCE</scope>
    <source>
        <strain evidence="3">CCMP 2712</strain>
    </source>
</reference>
<feature type="compositionally biased region" description="Polar residues" evidence="2">
    <location>
        <begin position="78"/>
        <end position="87"/>
    </location>
</feature>
<sequence length="200" mass="22725">MQVYQDEVSLVDAIAALFPEDSFVFPERQSPSPSLFAFQEEEMQALPSAQEESPRIMMIYAKTFPKEAGMEQHERESNTNSDDSYCTSESDSALEAEEEQANRGEPRAAPSTGHMPKSVQRSMWSPREHQKFLDALKKFNISCNRETKEDGRMYAGLGPHVADLIAMDIGTRTVSQVRSHAQKYFQRLSRQRSRTSPVQE</sequence>
<evidence type="ECO:0000256" key="1">
    <source>
        <dbReference type="ARBA" id="ARBA00023242"/>
    </source>
</evidence>
<evidence type="ECO:0000313" key="3">
    <source>
        <dbReference type="EMBL" id="CAE2258802.1"/>
    </source>
</evidence>
<dbReference type="InterPro" id="IPR009057">
    <property type="entry name" value="Homeodomain-like_sf"/>
</dbReference>
<evidence type="ECO:0008006" key="4">
    <source>
        <dbReference type="Google" id="ProtNLM"/>
    </source>
</evidence>
<dbReference type="CDD" id="cd00167">
    <property type="entry name" value="SANT"/>
    <property type="match status" value="1"/>
</dbReference>
<protein>
    <recommendedName>
        <fullName evidence="4">Myb-like domain-containing protein</fullName>
    </recommendedName>
</protein>
<dbReference type="AlphaFoldDB" id="A0A7S4JBW7"/>
<evidence type="ECO:0000256" key="2">
    <source>
        <dbReference type="SAM" id="MobiDB-lite"/>
    </source>
</evidence>
<gene>
    <name evidence="3" type="ORF">GTHE00462_LOCUS4479</name>
</gene>
<organism evidence="3">
    <name type="scientific">Guillardia theta</name>
    <name type="common">Cryptophyte</name>
    <name type="synonym">Cryptomonas phi</name>
    <dbReference type="NCBI Taxonomy" id="55529"/>
    <lineage>
        <taxon>Eukaryota</taxon>
        <taxon>Cryptophyceae</taxon>
        <taxon>Pyrenomonadales</taxon>
        <taxon>Geminigeraceae</taxon>
        <taxon>Guillardia</taxon>
    </lineage>
</organism>